<proteinExistence type="inferred from homology"/>
<keyword evidence="3" id="KW-0378">Hydrolase</keyword>
<keyword evidence="4" id="KW-0326">Glycosidase</keyword>
<evidence type="ECO:0000313" key="6">
    <source>
        <dbReference type="EMBL" id="CAA0818728.1"/>
    </source>
</evidence>
<dbReference type="FunFam" id="3.20.20.80:FF:000022">
    <property type="entry name" value="Beta-glucosidase 11"/>
    <property type="match status" value="1"/>
</dbReference>
<reference evidence="6" key="1">
    <citation type="submission" date="2019-12" db="EMBL/GenBank/DDBJ databases">
        <authorList>
            <person name="Scholes J."/>
        </authorList>
    </citation>
    <scope>NUCLEOTIDE SEQUENCE</scope>
</reference>
<protein>
    <submittedName>
        <fullName evidence="6">Beta-glucosidase 16</fullName>
    </submittedName>
</protein>
<evidence type="ECO:0000256" key="5">
    <source>
        <dbReference type="RuleBase" id="RU003690"/>
    </source>
</evidence>
<evidence type="ECO:0000256" key="2">
    <source>
        <dbReference type="ARBA" id="ARBA00022589"/>
    </source>
</evidence>
<dbReference type="PRINTS" id="PR00131">
    <property type="entry name" value="GLHYDRLASE1"/>
</dbReference>
<dbReference type="Proteomes" id="UP001153555">
    <property type="component" value="Unassembled WGS sequence"/>
</dbReference>
<keyword evidence="2" id="KW-0017">Alkaloid metabolism</keyword>
<sequence length="737" mass="83844">MLPDFIAKCLFRFVGPHLATQPNQPSDDPHVLNLMRQLITLDQGETHITPYLHRAGNLACQLAASGRPLTAHEFNALVLRGLRPELRELALGLAARPSPVPFTELHSFLVSHEFIRSHSPAFSLPNLVCQWCMASGHNARSCSLLNEHARVLDRETTYPGWPSSAKVEEKQIADINNLKSNEYSSKWGVLKGDHDLDITTVETKGIGTIGRHDFPEDFVFGVCTSSYQFEGAAAEGGRGLGVWDVFSLETPDRIFDGTNGNVAVDMYHRYKEDIDMMKKMGFEACRISISWPRILPAGRRTAGINREGINFYNDLINTLLAHDIEPYVTLFHWDLPYCLEQEYGGFLSKRVVNDFREFVELCFWEFGDRVKSWITVNEPWTYCTSGYVSGKFPPSKPAAPAHKIGKSLTTYRAVHDPKSSVPSHHGYFNYSESDPARDAYTVARNLLLAHAAAVHSYRTKFQELQEGKIGMVLCCQWYEPLDDSSEDDIAASKRAMDFMLGWFLEPALTGRYPESMIKYVPSENLAQLSEEEAQMLKGSIDFLGLNYYTANYVANDISHNTEKSYFKDQKIAFLDEKNGKLIGPLAGSTWLYIVPWGIYKLLKHIKDTYKDLPAIYITENGVDDKYDCKLTSYDVCADTTRVKYHEDHLQYILKAMNETNVNVKGYFAWAYCDNFEWYEGFTVRFGLVYIDFMNNLTRYPKSSALWFTKFLKKRRGAKAKDKTGEGMSYGNVKFIKD</sequence>
<dbReference type="GO" id="GO:0008422">
    <property type="term" value="F:beta-glucosidase activity"/>
    <property type="evidence" value="ECO:0007669"/>
    <property type="project" value="TreeGrafter"/>
</dbReference>
<dbReference type="InterPro" id="IPR017853">
    <property type="entry name" value="GH"/>
</dbReference>
<name>A0A9N7N2Q0_STRHE</name>
<dbReference type="PANTHER" id="PTHR10353">
    <property type="entry name" value="GLYCOSYL HYDROLASE"/>
    <property type="match status" value="1"/>
</dbReference>
<dbReference type="InterPro" id="IPR001360">
    <property type="entry name" value="Glyco_hydro_1"/>
</dbReference>
<dbReference type="GO" id="GO:0005975">
    <property type="term" value="P:carbohydrate metabolic process"/>
    <property type="evidence" value="ECO:0007669"/>
    <property type="project" value="InterPro"/>
</dbReference>
<keyword evidence="7" id="KW-1185">Reference proteome</keyword>
<dbReference type="Pfam" id="PF00232">
    <property type="entry name" value="Glyco_hydro_1"/>
    <property type="match status" value="1"/>
</dbReference>
<comment type="caution">
    <text evidence="6">The sequence shown here is derived from an EMBL/GenBank/DDBJ whole genome shotgun (WGS) entry which is preliminary data.</text>
</comment>
<dbReference type="SUPFAM" id="SSF51445">
    <property type="entry name" value="(Trans)glycosidases"/>
    <property type="match status" value="1"/>
</dbReference>
<dbReference type="GO" id="GO:0009821">
    <property type="term" value="P:alkaloid biosynthetic process"/>
    <property type="evidence" value="ECO:0007669"/>
    <property type="project" value="UniProtKB-ARBA"/>
</dbReference>
<evidence type="ECO:0000256" key="3">
    <source>
        <dbReference type="ARBA" id="ARBA00022801"/>
    </source>
</evidence>
<evidence type="ECO:0000313" key="7">
    <source>
        <dbReference type="Proteomes" id="UP001153555"/>
    </source>
</evidence>
<organism evidence="6 7">
    <name type="scientific">Striga hermonthica</name>
    <name type="common">Purple witchweed</name>
    <name type="synonym">Buchnera hermonthica</name>
    <dbReference type="NCBI Taxonomy" id="68872"/>
    <lineage>
        <taxon>Eukaryota</taxon>
        <taxon>Viridiplantae</taxon>
        <taxon>Streptophyta</taxon>
        <taxon>Embryophyta</taxon>
        <taxon>Tracheophyta</taxon>
        <taxon>Spermatophyta</taxon>
        <taxon>Magnoliopsida</taxon>
        <taxon>eudicotyledons</taxon>
        <taxon>Gunneridae</taxon>
        <taxon>Pentapetalae</taxon>
        <taxon>asterids</taxon>
        <taxon>lamiids</taxon>
        <taxon>Lamiales</taxon>
        <taxon>Orobanchaceae</taxon>
        <taxon>Buchnereae</taxon>
        <taxon>Striga</taxon>
    </lineage>
</organism>
<dbReference type="AlphaFoldDB" id="A0A9N7N2Q0"/>
<dbReference type="EMBL" id="CACSLK010017620">
    <property type="protein sequence ID" value="CAA0818728.1"/>
    <property type="molecule type" value="Genomic_DNA"/>
</dbReference>
<evidence type="ECO:0000256" key="4">
    <source>
        <dbReference type="ARBA" id="ARBA00023295"/>
    </source>
</evidence>
<dbReference type="OrthoDB" id="65569at2759"/>
<comment type="similarity">
    <text evidence="1 5">Belongs to the glycosyl hydrolase 1 family.</text>
</comment>
<evidence type="ECO:0000256" key="1">
    <source>
        <dbReference type="ARBA" id="ARBA00010838"/>
    </source>
</evidence>
<gene>
    <name evidence="6" type="ORF">SHERM_17619</name>
</gene>
<dbReference type="Gene3D" id="3.20.20.80">
    <property type="entry name" value="Glycosidases"/>
    <property type="match status" value="1"/>
</dbReference>
<accession>A0A9N7N2Q0</accession>
<dbReference type="PANTHER" id="PTHR10353:SF137">
    <property type="entry name" value="MYROSINASE 3-RELATED"/>
    <property type="match status" value="1"/>
</dbReference>